<dbReference type="SUPFAM" id="SSF101941">
    <property type="entry name" value="NAC domain"/>
    <property type="match status" value="1"/>
</dbReference>
<reference evidence="6" key="1">
    <citation type="submission" date="2016-10" db="EMBL/GenBank/DDBJ databases">
        <authorList>
            <person name="Varghese N."/>
        </authorList>
    </citation>
    <scope>NUCLEOTIDE SEQUENCE</scope>
</reference>
<dbReference type="GO" id="GO:0006355">
    <property type="term" value="P:regulation of DNA-templated transcription"/>
    <property type="evidence" value="ECO:0007669"/>
    <property type="project" value="InterPro"/>
</dbReference>
<organism evidence="6">
    <name type="scientific">Haloxylon ammodendron</name>
    <dbReference type="NCBI Taxonomy" id="151230"/>
    <lineage>
        <taxon>Eukaryota</taxon>
        <taxon>Viridiplantae</taxon>
        <taxon>Streptophyta</taxon>
        <taxon>Embryophyta</taxon>
        <taxon>Tracheophyta</taxon>
        <taxon>Spermatophyta</taxon>
        <taxon>Magnoliopsida</taxon>
        <taxon>eudicotyledons</taxon>
        <taxon>Gunneridae</taxon>
        <taxon>Pentapetalae</taxon>
        <taxon>Caryophyllales</taxon>
        <taxon>Chenopodiaceae</taxon>
        <taxon>Salsoloideae</taxon>
        <taxon>Salsoleae</taxon>
        <taxon>Haloxylon</taxon>
    </lineage>
</organism>
<dbReference type="PANTHER" id="PTHR31744:SF210">
    <property type="entry name" value="NAC DOMAIN-CONTAINING PROTEIN 86-LIKE"/>
    <property type="match status" value="1"/>
</dbReference>
<dbReference type="GO" id="GO:0003677">
    <property type="term" value="F:DNA binding"/>
    <property type="evidence" value="ECO:0007669"/>
    <property type="project" value="UniProtKB-KW"/>
</dbReference>
<dbReference type="InterPro" id="IPR003441">
    <property type="entry name" value="NAC-dom"/>
</dbReference>
<keyword evidence="2" id="KW-0238">DNA-binding</keyword>
<dbReference type="EMBL" id="KY009930">
    <property type="protein sequence ID" value="ARO85805.1"/>
    <property type="molecule type" value="mRNA"/>
</dbReference>
<dbReference type="Gene3D" id="2.170.150.80">
    <property type="entry name" value="NAC domain"/>
    <property type="match status" value="1"/>
</dbReference>
<keyword evidence="3" id="KW-0804">Transcription</keyword>
<evidence type="ECO:0000313" key="6">
    <source>
        <dbReference type="EMBL" id="ARO85805.1"/>
    </source>
</evidence>
<sequence length="303" mass="33229">MIMEGLLSGKLLMPGFRFHPSDEVLFMFYLKRKVLGKRFKCEMMAEVDVNQFAPWDLPAMSLLKTKDLCWYFFCPRAKKYPNGGRANRATGCGYWKSTGNDRSVKYNSKIVGRIKTLIFHTGKAPKGERTNWVMHEYKLEDSVVAEHGVSGDSYVICKIYEKSGLGPKNGEDYGAQFVEEEWESDDDCDNVQGGADGLALSELGQGCVGRSPDASGSALTSAAVASPDSVAPIATATIFTAASVGMAANADLLDDEIDILLSNFTEDHMENFGNIFDGLEDLHNFSTLKESGLNNLLIGLDDL</sequence>
<dbReference type="AlphaFoldDB" id="A0A1X9PQ39"/>
<dbReference type="Pfam" id="PF02365">
    <property type="entry name" value="NAM"/>
    <property type="match status" value="1"/>
</dbReference>
<keyword evidence="4" id="KW-0539">Nucleus</keyword>
<dbReference type="SMR" id="A0A1X9PQ39"/>
<proteinExistence type="evidence at transcript level"/>
<dbReference type="PANTHER" id="PTHR31744">
    <property type="entry name" value="PROTEIN CUP-SHAPED COTYLEDON 2-RELATED"/>
    <property type="match status" value="1"/>
</dbReference>
<evidence type="ECO:0000256" key="4">
    <source>
        <dbReference type="ARBA" id="ARBA00023242"/>
    </source>
</evidence>
<evidence type="ECO:0000256" key="2">
    <source>
        <dbReference type="ARBA" id="ARBA00023125"/>
    </source>
</evidence>
<evidence type="ECO:0000259" key="5">
    <source>
        <dbReference type="PROSITE" id="PS51005"/>
    </source>
</evidence>
<accession>A0A1X9PQ39</accession>
<evidence type="ECO:0000256" key="1">
    <source>
        <dbReference type="ARBA" id="ARBA00023015"/>
    </source>
</evidence>
<evidence type="ECO:0000256" key="3">
    <source>
        <dbReference type="ARBA" id="ARBA00023163"/>
    </source>
</evidence>
<keyword evidence="1" id="KW-0805">Transcription regulation</keyword>
<dbReference type="InterPro" id="IPR036093">
    <property type="entry name" value="NAC_dom_sf"/>
</dbReference>
<feature type="domain" description="NAC" evidence="5">
    <location>
        <begin position="12"/>
        <end position="162"/>
    </location>
</feature>
<dbReference type="PROSITE" id="PS51005">
    <property type="entry name" value="NAC"/>
    <property type="match status" value="1"/>
</dbReference>
<protein>
    <submittedName>
        <fullName evidence="6">NAC12</fullName>
    </submittedName>
</protein>
<name>A0A1X9PQ39_9CARY</name>